<evidence type="ECO:0000256" key="8">
    <source>
        <dbReference type="ARBA" id="ARBA00033765"/>
    </source>
</evidence>
<comment type="function">
    <text evidence="1 13">Catalyzes the methylthiolation of N6-(dimethylallyl)adenosine (i(6)A), leading to the formation of 2-methylthio-N6-(dimethylallyl)adenosine (ms(2)i(6)A) at position 37 in tRNAs that read codons beginning with uridine.</text>
</comment>
<dbReference type="InterPro" id="IPR023404">
    <property type="entry name" value="rSAM_horseshoe"/>
</dbReference>
<dbReference type="InterPro" id="IPR020612">
    <property type="entry name" value="Methylthiotransferase_CS"/>
</dbReference>
<protein>
    <recommendedName>
        <fullName evidence="10 13">tRNA-2-methylthio-N(6)-dimethylallyladenosine synthase</fullName>
        <ecNumber evidence="8 13">2.8.4.3</ecNumber>
    </recommendedName>
    <alternativeName>
        <fullName evidence="12 13">(Dimethylallyl)adenosine tRNA methylthiotransferase MiaB</fullName>
    </alternativeName>
    <alternativeName>
        <fullName evidence="11 13">tRNA-i(6)A37 methylthiotransferase</fullName>
    </alternativeName>
</protein>
<dbReference type="PROSITE" id="PS51449">
    <property type="entry name" value="MTTASE_N"/>
    <property type="match status" value="1"/>
</dbReference>
<dbReference type="PROSITE" id="PS01278">
    <property type="entry name" value="MTTASE_RADICAL"/>
    <property type="match status" value="1"/>
</dbReference>
<dbReference type="SUPFAM" id="SSF102114">
    <property type="entry name" value="Radical SAM enzymes"/>
    <property type="match status" value="1"/>
</dbReference>
<dbReference type="PANTHER" id="PTHR43020:SF2">
    <property type="entry name" value="MITOCHONDRIAL TRNA METHYLTHIOTRANSFERASE CDK5RAP1"/>
    <property type="match status" value="1"/>
</dbReference>
<dbReference type="SFLD" id="SFLDF00273">
    <property type="entry name" value="(dimethylallyl)adenosine_tRNA"/>
    <property type="match status" value="1"/>
</dbReference>
<evidence type="ECO:0000313" key="17">
    <source>
        <dbReference type="EMBL" id="SDB09721.1"/>
    </source>
</evidence>
<dbReference type="HAMAP" id="MF_01864">
    <property type="entry name" value="tRNA_metthiotr_MiaB"/>
    <property type="match status" value="1"/>
</dbReference>
<feature type="binding site" evidence="13">
    <location>
        <position position="46"/>
    </location>
    <ligand>
        <name>[4Fe-4S] cluster</name>
        <dbReference type="ChEBI" id="CHEBI:49883"/>
        <label>1</label>
    </ligand>
</feature>
<keyword evidence="13" id="KW-0963">Cytoplasm</keyword>
<dbReference type="FunFam" id="3.80.30.20:FF:000001">
    <property type="entry name" value="tRNA-2-methylthio-N(6)-dimethylallyladenosine synthase 2"/>
    <property type="match status" value="1"/>
</dbReference>
<evidence type="ECO:0000259" key="15">
    <source>
        <dbReference type="PROSITE" id="PS51449"/>
    </source>
</evidence>
<dbReference type="InterPro" id="IPR002792">
    <property type="entry name" value="TRAM_dom"/>
</dbReference>
<dbReference type="Pfam" id="PF04055">
    <property type="entry name" value="Radical_SAM"/>
    <property type="match status" value="1"/>
</dbReference>
<evidence type="ECO:0000256" key="11">
    <source>
        <dbReference type="ARBA" id="ARBA00080698"/>
    </source>
</evidence>
<comment type="similarity">
    <text evidence="13">Belongs to the methylthiotransferase family. MiaB subfamily.</text>
</comment>
<feature type="binding site" evidence="13">
    <location>
        <position position="191"/>
    </location>
    <ligand>
        <name>[4Fe-4S] cluster</name>
        <dbReference type="ChEBI" id="CHEBI:49883"/>
        <label>2</label>
        <note>4Fe-4S-S-AdoMet</note>
    </ligand>
</feature>
<evidence type="ECO:0000259" key="14">
    <source>
        <dbReference type="PROSITE" id="PS50926"/>
    </source>
</evidence>
<comment type="subcellular location">
    <subcellularLocation>
        <location evidence="13">Cytoplasm</location>
    </subcellularLocation>
</comment>
<dbReference type="Proteomes" id="UP000199228">
    <property type="component" value="Unassembled WGS sequence"/>
</dbReference>
<comment type="subunit">
    <text evidence="13">Monomer.</text>
</comment>
<dbReference type="PANTHER" id="PTHR43020">
    <property type="entry name" value="CDK5 REGULATORY SUBUNIT-ASSOCIATED PROTEIN 1"/>
    <property type="match status" value="1"/>
</dbReference>
<dbReference type="GO" id="GO:0005829">
    <property type="term" value="C:cytosol"/>
    <property type="evidence" value="ECO:0007669"/>
    <property type="project" value="TreeGrafter"/>
</dbReference>
<keyword evidence="7 13" id="KW-0411">Iron-sulfur</keyword>
<keyword evidence="18" id="KW-1185">Reference proteome</keyword>
<feature type="binding site" evidence="13">
    <location>
        <position position="81"/>
    </location>
    <ligand>
        <name>[4Fe-4S] cluster</name>
        <dbReference type="ChEBI" id="CHEBI:49883"/>
        <label>1</label>
    </ligand>
</feature>
<dbReference type="Pfam" id="PF00919">
    <property type="entry name" value="UPF0004"/>
    <property type="match status" value="1"/>
</dbReference>
<organism evidence="17 18">
    <name type="scientific">Eubacterium oxidoreducens</name>
    <dbReference type="NCBI Taxonomy" id="1732"/>
    <lineage>
        <taxon>Bacteria</taxon>
        <taxon>Bacillati</taxon>
        <taxon>Bacillota</taxon>
        <taxon>Clostridia</taxon>
        <taxon>Eubacteriales</taxon>
        <taxon>Eubacteriaceae</taxon>
        <taxon>Eubacterium</taxon>
    </lineage>
</organism>
<evidence type="ECO:0000256" key="5">
    <source>
        <dbReference type="ARBA" id="ARBA00022723"/>
    </source>
</evidence>
<feature type="domain" description="Radical SAM core" evidence="16">
    <location>
        <begin position="177"/>
        <end position="408"/>
    </location>
</feature>
<dbReference type="GO" id="GO:0046872">
    <property type="term" value="F:metal ion binding"/>
    <property type="evidence" value="ECO:0007669"/>
    <property type="project" value="UniProtKB-KW"/>
</dbReference>
<comment type="catalytic activity">
    <reaction evidence="9 13">
        <text>N(6)-dimethylallyladenosine(37) in tRNA + (sulfur carrier)-SH + AH2 + 2 S-adenosyl-L-methionine = 2-methylsulfanyl-N(6)-dimethylallyladenosine(37) in tRNA + (sulfur carrier)-H + 5'-deoxyadenosine + L-methionine + A + S-adenosyl-L-homocysteine + 2 H(+)</text>
        <dbReference type="Rhea" id="RHEA:37067"/>
        <dbReference type="Rhea" id="RHEA-COMP:10375"/>
        <dbReference type="Rhea" id="RHEA-COMP:10376"/>
        <dbReference type="Rhea" id="RHEA-COMP:14737"/>
        <dbReference type="Rhea" id="RHEA-COMP:14739"/>
        <dbReference type="ChEBI" id="CHEBI:13193"/>
        <dbReference type="ChEBI" id="CHEBI:15378"/>
        <dbReference type="ChEBI" id="CHEBI:17319"/>
        <dbReference type="ChEBI" id="CHEBI:17499"/>
        <dbReference type="ChEBI" id="CHEBI:29917"/>
        <dbReference type="ChEBI" id="CHEBI:57844"/>
        <dbReference type="ChEBI" id="CHEBI:57856"/>
        <dbReference type="ChEBI" id="CHEBI:59789"/>
        <dbReference type="ChEBI" id="CHEBI:64428"/>
        <dbReference type="ChEBI" id="CHEBI:74415"/>
        <dbReference type="ChEBI" id="CHEBI:74417"/>
        <dbReference type="EC" id="2.8.4.3"/>
    </reaction>
</comment>
<evidence type="ECO:0000256" key="9">
    <source>
        <dbReference type="ARBA" id="ARBA00051425"/>
    </source>
</evidence>
<keyword evidence="4 13" id="KW-0949">S-adenosyl-L-methionine</keyword>
<evidence type="ECO:0000313" key="18">
    <source>
        <dbReference type="Proteomes" id="UP000199228"/>
    </source>
</evidence>
<evidence type="ECO:0000256" key="3">
    <source>
        <dbReference type="ARBA" id="ARBA00022679"/>
    </source>
</evidence>
<dbReference type="CDD" id="cd01335">
    <property type="entry name" value="Radical_SAM"/>
    <property type="match status" value="1"/>
</dbReference>
<feature type="domain" description="MTTase N-terminal" evidence="15">
    <location>
        <begin position="37"/>
        <end position="154"/>
    </location>
</feature>
<dbReference type="InterPro" id="IPR038135">
    <property type="entry name" value="Methylthiotransferase_N_sf"/>
</dbReference>
<feature type="binding site" evidence="13">
    <location>
        <position position="198"/>
    </location>
    <ligand>
        <name>[4Fe-4S] cluster</name>
        <dbReference type="ChEBI" id="CHEBI:49883"/>
        <label>2</label>
        <note>4Fe-4S-S-AdoMet</note>
    </ligand>
</feature>
<dbReference type="SFLD" id="SFLDS00029">
    <property type="entry name" value="Radical_SAM"/>
    <property type="match status" value="1"/>
</dbReference>
<reference evidence="17 18" key="1">
    <citation type="submission" date="2016-10" db="EMBL/GenBank/DDBJ databases">
        <authorList>
            <person name="de Groot N.N."/>
        </authorList>
    </citation>
    <scope>NUCLEOTIDE SEQUENCE [LARGE SCALE GENOMIC DNA]</scope>
    <source>
        <strain evidence="17 18">DSM 3217</strain>
    </source>
</reference>
<dbReference type="GO" id="GO:0051539">
    <property type="term" value="F:4 iron, 4 sulfur cluster binding"/>
    <property type="evidence" value="ECO:0007669"/>
    <property type="project" value="UniProtKB-UniRule"/>
</dbReference>
<sequence>MTDTINIPTTEPQRQFYFIKEAKKYVDFLSKEKGRALTYFVNTFGCQMNARDSEKIVGILEQIGYKPGDSEESDLVIYNTCTVRENANNKIYGHLGYLSSYKEHNPDMKIALCGCMMQEQSAVDKIKSAHRFVDIIFGTHNIFMIAELIVRSFEEEKMVVEVWDGTDQIVENLPAVRKYPFKSGVNIMYGCNNFCSYCIVPYVRGRERSRKPEDIINEIKQLVADGVVEVMLLGQNVNSYGKNLEHPITFAQLLEQVEQIEGLERIRFMTSHPKDLSDELIMFMKHSKKVCHHFHLPLQSGSTKLLEDMNRHYTKEDYLLLVEKLRKAVPDIAITTDIIVGYPGETEEDFLETMDVVERVKYDSAFTFIYSKRSGTPAAKRDDQITPEVIKNRFDRLLKRVQQLASEKAKALEGKTMDVLVESVNSQNKELVSGRLSNNSIVHFAGNKELIGQIVSVKLVCCKGFYYIGERI</sequence>
<keyword evidence="13" id="KW-0819">tRNA processing</keyword>
<gene>
    <name evidence="13" type="primary">miaB</name>
    <name evidence="17" type="ORF">SAMN02910417_00743</name>
</gene>
<name>A0A1G6AMY7_EUBOX</name>
<dbReference type="Pfam" id="PF01938">
    <property type="entry name" value="TRAM"/>
    <property type="match status" value="1"/>
</dbReference>
<dbReference type="SFLD" id="SFLDG01061">
    <property type="entry name" value="methylthiotransferase"/>
    <property type="match status" value="1"/>
</dbReference>
<dbReference type="GO" id="GO:0035597">
    <property type="term" value="F:tRNA-2-methylthio-N(6)-dimethylallyladenosine(37) synthase activity"/>
    <property type="evidence" value="ECO:0007669"/>
    <property type="project" value="UniProtKB-EC"/>
</dbReference>
<dbReference type="InterPro" id="IPR007197">
    <property type="entry name" value="rSAM"/>
</dbReference>
<dbReference type="PROSITE" id="PS51918">
    <property type="entry name" value="RADICAL_SAM"/>
    <property type="match status" value="1"/>
</dbReference>
<dbReference type="InterPro" id="IPR005839">
    <property type="entry name" value="Methylthiotransferase"/>
</dbReference>
<dbReference type="EMBL" id="FMXR01000006">
    <property type="protein sequence ID" value="SDB09721.1"/>
    <property type="molecule type" value="Genomic_DNA"/>
</dbReference>
<evidence type="ECO:0000256" key="1">
    <source>
        <dbReference type="ARBA" id="ARBA00003234"/>
    </source>
</evidence>
<feature type="binding site" evidence="13">
    <location>
        <position position="115"/>
    </location>
    <ligand>
        <name>[4Fe-4S] cluster</name>
        <dbReference type="ChEBI" id="CHEBI:49883"/>
        <label>1</label>
    </ligand>
</feature>
<evidence type="ECO:0000256" key="6">
    <source>
        <dbReference type="ARBA" id="ARBA00023004"/>
    </source>
</evidence>
<dbReference type="NCBIfam" id="TIGR00089">
    <property type="entry name" value="MiaB/RimO family radical SAM methylthiotransferase"/>
    <property type="match status" value="1"/>
</dbReference>
<feature type="domain" description="TRAM" evidence="14">
    <location>
        <begin position="410"/>
        <end position="472"/>
    </location>
</feature>
<keyword evidence="5 13" id="KW-0479">Metal-binding</keyword>
<dbReference type="PROSITE" id="PS50926">
    <property type="entry name" value="TRAM"/>
    <property type="match status" value="1"/>
</dbReference>
<dbReference type="STRING" id="1732.SAMN02910417_00743"/>
<dbReference type="RefSeq" id="WP_090172331.1">
    <property type="nucleotide sequence ID" value="NZ_FMXR01000006.1"/>
</dbReference>
<dbReference type="OrthoDB" id="9805215at2"/>
<dbReference type="SFLD" id="SFLDG01082">
    <property type="entry name" value="B12-binding_domain_containing"/>
    <property type="match status" value="1"/>
</dbReference>
<keyword evidence="6 13" id="KW-0408">Iron</keyword>
<dbReference type="InterPro" id="IPR058240">
    <property type="entry name" value="rSAM_sf"/>
</dbReference>
<dbReference type="InterPro" id="IPR006463">
    <property type="entry name" value="MiaB_methiolase"/>
</dbReference>
<dbReference type="Gene3D" id="3.80.30.20">
    <property type="entry name" value="tm_1862 like domain"/>
    <property type="match status" value="1"/>
</dbReference>
<dbReference type="EC" id="2.8.4.3" evidence="8 13"/>
<evidence type="ECO:0000256" key="13">
    <source>
        <dbReference type="HAMAP-Rule" id="MF_01864"/>
    </source>
</evidence>
<feature type="binding site" evidence="13">
    <location>
        <position position="195"/>
    </location>
    <ligand>
        <name>[4Fe-4S] cluster</name>
        <dbReference type="ChEBI" id="CHEBI:49883"/>
        <label>2</label>
        <note>4Fe-4S-S-AdoMet</note>
    </ligand>
</feature>
<dbReference type="AlphaFoldDB" id="A0A1G6AMY7"/>
<dbReference type="FunFam" id="3.40.50.12160:FF:000003">
    <property type="entry name" value="CDK5 regulatory subunit-associated protein 1"/>
    <property type="match status" value="1"/>
</dbReference>
<comment type="cofactor">
    <cofactor evidence="13">
        <name>[4Fe-4S] cluster</name>
        <dbReference type="ChEBI" id="CHEBI:49883"/>
    </cofactor>
    <text evidence="13">Binds 2 [4Fe-4S] clusters. One cluster is coordinated with 3 cysteines and an exchangeable S-adenosyl-L-methionine.</text>
</comment>
<evidence type="ECO:0000256" key="12">
    <source>
        <dbReference type="ARBA" id="ARBA00081141"/>
    </source>
</evidence>
<accession>A0A1G6AMY7</accession>
<proteinExistence type="inferred from homology"/>
<evidence type="ECO:0000259" key="16">
    <source>
        <dbReference type="PROSITE" id="PS51918"/>
    </source>
</evidence>
<keyword evidence="2 13" id="KW-0004">4Fe-4S</keyword>
<evidence type="ECO:0000256" key="4">
    <source>
        <dbReference type="ARBA" id="ARBA00022691"/>
    </source>
</evidence>
<keyword evidence="3 13" id="KW-0808">Transferase</keyword>
<dbReference type="SMART" id="SM00729">
    <property type="entry name" value="Elp3"/>
    <property type="match status" value="1"/>
</dbReference>
<evidence type="ECO:0000256" key="10">
    <source>
        <dbReference type="ARBA" id="ARBA00068570"/>
    </source>
</evidence>
<evidence type="ECO:0000256" key="2">
    <source>
        <dbReference type="ARBA" id="ARBA00022485"/>
    </source>
</evidence>
<dbReference type="InterPro" id="IPR006638">
    <property type="entry name" value="Elp3/MiaA/NifB-like_rSAM"/>
</dbReference>
<dbReference type="InterPro" id="IPR013848">
    <property type="entry name" value="Methylthiotransferase_N"/>
</dbReference>
<dbReference type="NCBIfam" id="TIGR01574">
    <property type="entry name" value="miaB-methiolase"/>
    <property type="match status" value="1"/>
</dbReference>
<evidence type="ECO:0000256" key="7">
    <source>
        <dbReference type="ARBA" id="ARBA00023014"/>
    </source>
</evidence>
<dbReference type="Gene3D" id="3.40.50.12160">
    <property type="entry name" value="Methylthiotransferase, N-terminal domain"/>
    <property type="match status" value="1"/>
</dbReference>